<sequence length="333" mass="35725">MRSARSISAVDSHTEGMPTRVVTGGVAPIPGATMAERRRHAVRHLDGLRRFLVDEPRGHPAMSGALLQPPTRPDADWGVVYVEVSGFLPMCGHGTIGVATVLVETGMVEVTEPETIVRLDTPAGLVEARVEVRDGVAEHVTLRNVASFALRRDAVVTVPGLGDVRYDMAYGGNFYAITDLEPLGLPFDRARKEDILRAGLAIMEAIDGTDRPVHPADPLIGGCKHVQFLAPGSDARRSRNAMAIHPGWFDRSPCGTGTSARMAQLHARGELPLHTEFVNESFIGTRFTGRLVGTAEAGGLPAVIPEFTGRAWITGTATYLLDPADPFPEGFVL</sequence>
<dbReference type="RefSeq" id="WP_179834808.1">
    <property type="nucleotide sequence ID" value="NZ_BMRD01000019.1"/>
</dbReference>
<dbReference type="Pfam" id="PF05544">
    <property type="entry name" value="Pro_racemase"/>
    <property type="match status" value="1"/>
</dbReference>
<evidence type="ECO:0000256" key="2">
    <source>
        <dbReference type="SAM" id="MobiDB-lite"/>
    </source>
</evidence>
<dbReference type="EC" id="5.1.1.4" evidence="3"/>
<organism evidence="3 4">
    <name type="scientific">Actinomadura citrea</name>
    <dbReference type="NCBI Taxonomy" id="46158"/>
    <lineage>
        <taxon>Bacteria</taxon>
        <taxon>Bacillati</taxon>
        <taxon>Actinomycetota</taxon>
        <taxon>Actinomycetes</taxon>
        <taxon>Streptosporangiales</taxon>
        <taxon>Thermomonosporaceae</taxon>
        <taxon>Actinomadura</taxon>
    </lineage>
</organism>
<evidence type="ECO:0000313" key="4">
    <source>
        <dbReference type="Proteomes" id="UP000591272"/>
    </source>
</evidence>
<dbReference type="FunFam" id="3.10.310.10:FF:000005">
    <property type="entry name" value="Proline racemase"/>
    <property type="match status" value="1"/>
</dbReference>
<accession>A0A7Y9GC90</accession>
<dbReference type="SFLD" id="SFLDS00028">
    <property type="entry name" value="Proline_Racemase"/>
    <property type="match status" value="1"/>
</dbReference>
<dbReference type="SUPFAM" id="SSF54506">
    <property type="entry name" value="Diaminopimelate epimerase-like"/>
    <property type="match status" value="1"/>
</dbReference>
<keyword evidence="4" id="KW-1185">Reference proteome</keyword>
<dbReference type="GO" id="GO:0047580">
    <property type="term" value="F:4-hydroxyproline epimerase activity"/>
    <property type="evidence" value="ECO:0007669"/>
    <property type="project" value="TreeGrafter"/>
</dbReference>
<comment type="caution">
    <text evidence="3">The sequence shown here is derived from an EMBL/GenBank/DDBJ whole genome shotgun (WGS) entry which is preliminary data.</text>
</comment>
<name>A0A7Y9GC90_9ACTN</name>
<dbReference type="AlphaFoldDB" id="A0A7Y9GC90"/>
<dbReference type="Proteomes" id="UP000591272">
    <property type="component" value="Unassembled WGS sequence"/>
</dbReference>
<dbReference type="InterPro" id="IPR008794">
    <property type="entry name" value="Pro_racemase_fam"/>
</dbReference>
<keyword evidence="3" id="KW-0413">Isomerase</keyword>
<dbReference type="Gene3D" id="3.10.310.10">
    <property type="entry name" value="Diaminopimelate Epimerase, Chain A, domain 1"/>
    <property type="match status" value="2"/>
</dbReference>
<gene>
    <name evidence="3" type="ORF">BJ999_004128</name>
</gene>
<proteinExistence type="inferred from homology"/>
<reference evidence="3 4" key="1">
    <citation type="submission" date="2020-07" db="EMBL/GenBank/DDBJ databases">
        <title>Sequencing the genomes of 1000 actinobacteria strains.</title>
        <authorList>
            <person name="Klenk H.-P."/>
        </authorList>
    </citation>
    <scope>NUCLEOTIDE SEQUENCE [LARGE SCALE GENOMIC DNA]</scope>
    <source>
        <strain evidence="3 4">DSM 43461</strain>
    </source>
</reference>
<dbReference type="GO" id="GO:0018112">
    <property type="term" value="F:proline racemase activity"/>
    <property type="evidence" value="ECO:0007669"/>
    <property type="project" value="UniProtKB-EC"/>
</dbReference>
<dbReference type="PIRSF" id="PIRSF029792">
    <property type="entry name" value="Pro_racemase"/>
    <property type="match status" value="1"/>
</dbReference>
<evidence type="ECO:0000313" key="3">
    <source>
        <dbReference type="EMBL" id="NYE13832.1"/>
    </source>
</evidence>
<evidence type="ECO:0000256" key="1">
    <source>
        <dbReference type="ARBA" id="ARBA00007529"/>
    </source>
</evidence>
<feature type="compositionally biased region" description="Polar residues" evidence="2">
    <location>
        <begin position="1"/>
        <end position="11"/>
    </location>
</feature>
<dbReference type="EMBL" id="JACCBT010000001">
    <property type="protein sequence ID" value="NYE13832.1"/>
    <property type="molecule type" value="Genomic_DNA"/>
</dbReference>
<dbReference type="PANTHER" id="PTHR33442">
    <property type="entry name" value="TRANS-3-HYDROXY-L-PROLINE DEHYDRATASE"/>
    <property type="match status" value="1"/>
</dbReference>
<feature type="region of interest" description="Disordered" evidence="2">
    <location>
        <begin position="1"/>
        <end position="27"/>
    </location>
</feature>
<protein>
    <submittedName>
        <fullName evidence="3">Proline racemase</fullName>
        <ecNumber evidence="3">5.1.1.4</ecNumber>
    </submittedName>
</protein>
<comment type="similarity">
    <text evidence="1">Belongs to the proline racemase family.</text>
</comment>
<dbReference type="PANTHER" id="PTHR33442:SF5">
    <property type="entry name" value="BIFUNCTIONAL TRANS-3-HYDROXY-L-PROLINE DEHYDRATASE_2-EPIMERASE"/>
    <property type="match status" value="1"/>
</dbReference>